<dbReference type="AlphaFoldDB" id="A0A2P2M0Z4"/>
<reference evidence="2" key="1">
    <citation type="submission" date="2018-02" db="EMBL/GenBank/DDBJ databases">
        <title>Rhizophora mucronata_Transcriptome.</title>
        <authorList>
            <person name="Meera S.P."/>
            <person name="Sreeshan A."/>
            <person name="Augustine A."/>
        </authorList>
    </citation>
    <scope>NUCLEOTIDE SEQUENCE</scope>
    <source>
        <tissue evidence="2">Leaf</tissue>
    </source>
</reference>
<name>A0A2P2M0Z4_RHIMU</name>
<protein>
    <submittedName>
        <fullName evidence="2">INO80 complex subunit D-like</fullName>
    </submittedName>
</protein>
<dbReference type="EMBL" id="GGEC01043386">
    <property type="protein sequence ID" value="MBX23870.1"/>
    <property type="molecule type" value="Transcribed_RNA"/>
</dbReference>
<keyword evidence="1" id="KW-0812">Transmembrane</keyword>
<proteinExistence type="predicted"/>
<evidence type="ECO:0000256" key="1">
    <source>
        <dbReference type="SAM" id="Phobius"/>
    </source>
</evidence>
<evidence type="ECO:0000313" key="2">
    <source>
        <dbReference type="EMBL" id="MBX23870.1"/>
    </source>
</evidence>
<sequence>MSFIHKQMKIHMAGPAVTLVQQVIRPQRDQHPITSQKHLVNCTAFGLVYTVAHSPEAVSKVKIPAQLLLFSCFTQLLLFSPFAALLLAWI</sequence>
<keyword evidence="1" id="KW-1133">Transmembrane helix</keyword>
<keyword evidence="1" id="KW-0472">Membrane</keyword>
<feature type="transmembrane region" description="Helical" evidence="1">
    <location>
        <begin position="67"/>
        <end position="89"/>
    </location>
</feature>
<accession>A0A2P2M0Z4</accession>
<organism evidence="2">
    <name type="scientific">Rhizophora mucronata</name>
    <name type="common">Asiatic mangrove</name>
    <dbReference type="NCBI Taxonomy" id="61149"/>
    <lineage>
        <taxon>Eukaryota</taxon>
        <taxon>Viridiplantae</taxon>
        <taxon>Streptophyta</taxon>
        <taxon>Embryophyta</taxon>
        <taxon>Tracheophyta</taxon>
        <taxon>Spermatophyta</taxon>
        <taxon>Magnoliopsida</taxon>
        <taxon>eudicotyledons</taxon>
        <taxon>Gunneridae</taxon>
        <taxon>Pentapetalae</taxon>
        <taxon>rosids</taxon>
        <taxon>fabids</taxon>
        <taxon>Malpighiales</taxon>
        <taxon>Rhizophoraceae</taxon>
        <taxon>Rhizophora</taxon>
    </lineage>
</organism>